<gene>
    <name evidence="1" type="ORF">NKI81_26560</name>
</gene>
<comment type="caution">
    <text evidence="1">The sequence shown here is derived from an EMBL/GenBank/DDBJ whole genome shotgun (WGS) entry which is preliminary data.</text>
</comment>
<evidence type="ECO:0000313" key="2">
    <source>
        <dbReference type="Proteomes" id="UP001480082"/>
    </source>
</evidence>
<dbReference type="EMBL" id="JAMYRI010000021">
    <property type="protein sequence ID" value="MER9287464.1"/>
    <property type="molecule type" value="Genomic_DNA"/>
</dbReference>
<organism evidence="1 2">
    <name type="scientific">Mesorhizobium australicum</name>
    <dbReference type="NCBI Taxonomy" id="536018"/>
    <lineage>
        <taxon>Bacteria</taxon>
        <taxon>Pseudomonadati</taxon>
        <taxon>Pseudomonadota</taxon>
        <taxon>Alphaproteobacteria</taxon>
        <taxon>Hyphomicrobiales</taxon>
        <taxon>Phyllobacteriaceae</taxon>
        <taxon>Mesorhizobium</taxon>
    </lineage>
</organism>
<dbReference type="Proteomes" id="UP001480082">
    <property type="component" value="Unassembled WGS sequence"/>
</dbReference>
<name>A0ACC6T6D0_9HYPH</name>
<reference evidence="1 2" key="1">
    <citation type="journal article" date="2024" name="Proc. Natl. Acad. Sci. U.S.A.">
        <title>The evolutionary genomics of adaptation to stress in wild rhizobium bacteria.</title>
        <authorList>
            <person name="Kehlet-Delgado H."/>
            <person name="Montoya A.P."/>
            <person name="Jensen K.T."/>
            <person name="Wendlandt C.E."/>
            <person name="Dexheimer C."/>
            <person name="Roberts M."/>
            <person name="Torres Martinez L."/>
            <person name="Friesen M.L."/>
            <person name="Griffitts J.S."/>
            <person name="Porter S.S."/>
        </authorList>
    </citation>
    <scope>NUCLEOTIDE SEQUENCE [LARGE SCALE GENOMIC DNA]</scope>
    <source>
        <strain evidence="1 2">M0468</strain>
    </source>
</reference>
<proteinExistence type="predicted"/>
<sequence>MKSAILAALAFLTMVLATNASYGHSGGTDSNGCHMNHKTGVYHCH</sequence>
<evidence type="ECO:0000313" key="1">
    <source>
        <dbReference type="EMBL" id="MER9287464.1"/>
    </source>
</evidence>
<keyword evidence="2" id="KW-1185">Reference proteome</keyword>
<accession>A0ACC6T6D0</accession>
<protein>
    <submittedName>
        <fullName evidence="1">YHYH domain-containing protein</fullName>
    </submittedName>
</protein>